<evidence type="ECO:0000313" key="2">
    <source>
        <dbReference type="EMBL" id="ODM98460.1"/>
    </source>
</evidence>
<protein>
    <submittedName>
        <fullName evidence="2">Uncharacterized protein</fullName>
    </submittedName>
</protein>
<keyword evidence="1" id="KW-0812">Transmembrane</keyword>
<keyword evidence="1" id="KW-0472">Membrane</keyword>
<proteinExistence type="predicted"/>
<keyword evidence="1" id="KW-1133">Transmembrane helix</keyword>
<reference evidence="2 3" key="1">
    <citation type="journal article" date="2016" name="Genome Biol. Evol.">
        <title>Gene Family Evolution Reflects Adaptation to Soil Environmental Stressors in the Genome of the Collembolan Orchesella cincta.</title>
        <authorList>
            <person name="Faddeeva-Vakhrusheva A."/>
            <person name="Derks M.F."/>
            <person name="Anvar S.Y."/>
            <person name="Agamennone V."/>
            <person name="Suring W."/>
            <person name="Smit S."/>
            <person name="van Straalen N.M."/>
            <person name="Roelofs D."/>
        </authorList>
    </citation>
    <scope>NUCLEOTIDE SEQUENCE [LARGE SCALE GENOMIC DNA]</scope>
    <source>
        <tissue evidence="2">Mixed pool</tissue>
    </source>
</reference>
<organism evidence="2 3">
    <name type="scientific">Orchesella cincta</name>
    <name type="common">Springtail</name>
    <name type="synonym">Podura cincta</name>
    <dbReference type="NCBI Taxonomy" id="48709"/>
    <lineage>
        <taxon>Eukaryota</taxon>
        <taxon>Metazoa</taxon>
        <taxon>Ecdysozoa</taxon>
        <taxon>Arthropoda</taxon>
        <taxon>Hexapoda</taxon>
        <taxon>Collembola</taxon>
        <taxon>Entomobryomorpha</taxon>
        <taxon>Entomobryoidea</taxon>
        <taxon>Orchesellidae</taxon>
        <taxon>Orchesellinae</taxon>
        <taxon>Orchesella</taxon>
    </lineage>
</organism>
<keyword evidence="3" id="KW-1185">Reference proteome</keyword>
<dbReference type="AlphaFoldDB" id="A0A1D2MZP2"/>
<evidence type="ECO:0000313" key="3">
    <source>
        <dbReference type="Proteomes" id="UP000094527"/>
    </source>
</evidence>
<comment type="caution">
    <text evidence="2">The sequence shown here is derived from an EMBL/GenBank/DDBJ whole genome shotgun (WGS) entry which is preliminary data.</text>
</comment>
<sequence length="151" mass="16396">MTTLTECERLVVEKLITVFSRALNCQLNDNGTTIVDSEVSTVEKILRILLSENATIANGDGGLGTIVQADNYVITNESSADVVTNYSQQLPTAGQGDTISDGRSGSINKLHKLEIIKVGVLIAVISIIMLTTCRMVFQLFIRFRPEKPPLG</sequence>
<dbReference type="OrthoDB" id="8300652at2759"/>
<dbReference type="EMBL" id="LJIJ01000353">
    <property type="protein sequence ID" value="ODM98460.1"/>
    <property type="molecule type" value="Genomic_DNA"/>
</dbReference>
<accession>A0A1D2MZP2</accession>
<gene>
    <name evidence="2" type="ORF">Ocin01_08222</name>
</gene>
<dbReference type="Proteomes" id="UP000094527">
    <property type="component" value="Unassembled WGS sequence"/>
</dbReference>
<feature type="transmembrane region" description="Helical" evidence="1">
    <location>
        <begin position="118"/>
        <end position="141"/>
    </location>
</feature>
<name>A0A1D2MZP2_ORCCI</name>
<evidence type="ECO:0000256" key="1">
    <source>
        <dbReference type="SAM" id="Phobius"/>
    </source>
</evidence>